<name>A0ABV7JJ27_9SPHI</name>
<proteinExistence type="predicted"/>
<gene>
    <name evidence="2" type="ORF">ACFOET_10540</name>
</gene>
<dbReference type="Pfam" id="PF02464">
    <property type="entry name" value="CinA"/>
    <property type="match status" value="1"/>
</dbReference>
<keyword evidence="3" id="KW-1185">Reference proteome</keyword>
<feature type="domain" description="CinA C-terminal" evidence="1">
    <location>
        <begin position="10"/>
        <end position="160"/>
    </location>
</feature>
<dbReference type="NCBIfam" id="TIGR00199">
    <property type="entry name" value="PncC_domain"/>
    <property type="match status" value="1"/>
</dbReference>
<evidence type="ECO:0000259" key="1">
    <source>
        <dbReference type="Pfam" id="PF02464"/>
    </source>
</evidence>
<dbReference type="RefSeq" id="WP_379022318.1">
    <property type="nucleotide sequence ID" value="NZ_JBHRTA010000030.1"/>
</dbReference>
<dbReference type="Gene3D" id="3.90.950.20">
    <property type="entry name" value="CinA-like"/>
    <property type="match status" value="1"/>
</dbReference>
<dbReference type="SUPFAM" id="SSF142433">
    <property type="entry name" value="CinA-like"/>
    <property type="match status" value="1"/>
</dbReference>
<accession>A0ABV7JJ27</accession>
<dbReference type="InterPro" id="IPR036653">
    <property type="entry name" value="CinA-like_C"/>
</dbReference>
<reference evidence="3" key="1">
    <citation type="journal article" date="2019" name="Int. J. Syst. Evol. Microbiol.">
        <title>The Global Catalogue of Microorganisms (GCM) 10K type strain sequencing project: providing services to taxonomists for standard genome sequencing and annotation.</title>
        <authorList>
            <consortium name="The Broad Institute Genomics Platform"/>
            <consortium name="The Broad Institute Genome Sequencing Center for Infectious Disease"/>
            <person name="Wu L."/>
            <person name="Ma J."/>
        </authorList>
    </citation>
    <scope>NUCLEOTIDE SEQUENCE [LARGE SCALE GENOMIC DNA]</scope>
    <source>
        <strain evidence="3">KCTC 52416</strain>
    </source>
</reference>
<protein>
    <submittedName>
        <fullName evidence="2">CinA family protein</fullName>
    </submittedName>
</protein>
<dbReference type="InterPro" id="IPR008136">
    <property type="entry name" value="CinA_C"/>
</dbReference>
<dbReference type="EMBL" id="JBHRTA010000030">
    <property type="protein sequence ID" value="MFC3198046.1"/>
    <property type="molecule type" value="Genomic_DNA"/>
</dbReference>
<evidence type="ECO:0000313" key="3">
    <source>
        <dbReference type="Proteomes" id="UP001595526"/>
    </source>
</evidence>
<comment type="caution">
    <text evidence="2">The sequence shown here is derived from an EMBL/GenBank/DDBJ whole genome shotgun (WGS) entry which is preliminary data.</text>
</comment>
<dbReference type="Proteomes" id="UP001595526">
    <property type="component" value="Unassembled WGS sequence"/>
</dbReference>
<evidence type="ECO:0000313" key="2">
    <source>
        <dbReference type="EMBL" id="MFC3198046.1"/>
    </source>
</evidence>
<sequence length="164" mass="18014">MRQDEQVKEHVENCSALLARRGLHLAFAESATAGALAAVFSQSRDSGDVLKGGVVCYDVCLKEDLLKVPRALIERYTPESMEVTQAMTYQLRDLIAADIHIGVTGLTKPGGSESPEKPVGTMFICLVHRDWELQETRVFKGDGEDIIVQTIVHTCRLLMDKVGG</sequence>
<organism evidence="2 3">
    <name type="scientific">Parapedobacter deserti</name>
    <dbReference type="NCBI Taxonomy" id="1912957"/>
    <lineage>
        <taxon>Bacteria</taxon>
        <taxon>Pseudomonadati</taxon>
        <taxon>Bacteroidota</taxon>
        <taxon>Sphingobacteriia</taxon>
        <taxon>Sphingobacteriales</taxon>
        <taxon>Sphingobacteriaceae</taxon>
        <taxon>Parapedobacter</taxon>
    </lineage>
</organism>